<sequence>MAMTGVLRPGHVQLRVLDLNESVDFYSNVLGLIETGRDAMGRVYFKTWEERDHHSVILRQADNAGVDFFAFKVDSDATLAKLEKDLNAYGVATKRIEAGDLLETRERVRFTLPTGHDIELYAHKTAIGNEMGELNPEAWCANAEKGIAPIRLDHALLYGPDIEKAQAIFTDVLGFFLVEHIALDDSQDLAIWLSCSTKAHDIAFVRHPEPGKLHHVSFLLETWEQVLRAADIMSMNRVSIDIGPTRHGVTRGTTIYAFDPNGNRFETFCGGNYAYPDQKPTKWTMDEVGAAVFYHDRKLNDRFLTVVT</sequence>
<keyword evidence="12 15" id="KW-0408">Iron</keyword>
<protein>
    <recommendedName>
        <fullName evidence="6">Metapyrocatechase</fullName>
        <ecNumber evidence="5">1.13.11.2</ecNumber>
    </recommendedName>
    <alternativeName>
        <fullName evidence="14">CatO2ase</fullName>
    </alternativeName>
    <alternativeName>
        <fullName evidence="13">Catechol 2,3-dioxygenase</fullName>
    </alternativeName>
</protein>
<dbReference type="GO" id="GO:0018577">
    <property type="term" value="F:catechol 2,3-dioxygenase activity"/>
    <property type="evidence" value="ECO:0007669"/>
    <property type="project" value="UniProtKB-EC"/>
</dbReference>
<evidence type="ECO:0000256" key="1">
    <source>
        <dbReference type="ARBA" id="ARBA00000163"/>
    </source>
</evidence>
<evidence type="ECO:0000256" key="12">
    <source>
        <dbReference type="ARBA" id="ARBA00023004"/>
    </source>
</evidence>
<dbReference type="InterPro" id="IPR000486">
    <property type="entry name" value="Xdiol_ring_cleave_dOase_1/2"/>
</dbReference>
<dbReference type="SUPFAM" id="SSF54593">
    <property type="entry name" value="Glyoxalase/Bleomycin resistance protein/Dihydroxybiphenyl dioxygenase"/>
    <property type="match status" value="1"/>
</dbReference>
<evidence type="ECO:0000256" key="14">
    <source>
        <dbReference type="ARBA" id="ARBA00031146"/>
    </source>
</evidence>
<dbReference type="EC" id="1.13.11.2" evidence="5"/>
<evidence type="ECO:0000256" key="4">
    <source>
        <dbReference type="ARBA" id="ARBA00011881"/>
    </source>
</evidence>
<comment type="subunit">
    <text evidence="4">Homotetramer.</text>
</comment>
<dbReference type="PROSITE" id="PS51819">
    <property type="entry name" value="VOC"/>
    <property type="match status" value="2"/>
</dbReference>
<dbReference type="InterPro" id="IPR037523">
    <property type="entry name" value="VOC_core"/>
</dbReference>
<comment type="caution">
    <text evidence="17">The sequence shown here is derived from an EMBL/GenBank/DDBJ whole genome shotgun (WGS) entry which is preliminary data.</text>
</comment>
<accession>A0ABS9K142</accession>
<comment type="catalytic activity">
    <reaction evidence="1">
        <text>catechol + O2 = (2Z,4E)-2-hydroxy-6-oxohexa-2,4-dienoate + H(+)</text>
        <dbReference type="Rhea" id="RHEA:17337"/>
        <dbReference type="ChEBI" id="CHEBI:15378"/>
        <dbReference type="ChEBI" id="CHEBI:15379"/>
        <dbReference type="ChEBI" id="CHEBI:18135"/>
        <dbReference type="ChEBI" id="CHEBI:71198"/>
        <dbReference type="EC" id="1.13.11.2"/>
    </reaction>
</comment>
<dbReference type="InterPro" id="IPR029068">
    <property type="entry name" value="Glyas_Bleomycin-R_OHBP_Dase"/>
</dbReference>
<keyword evidence="8" id="KW-0677">Repeat</keyword>
<comment type="similarity">
    <text evidence="3 15">Belongs to the extradiol ring-cleavage dioxygenase family.</text>
</comment>
<organism evidence="17 18">
    <name type="scientific">Dechloromonas hankyongensis</name>
    <dbReference type="NCBI Taxonomy" id="2908002"/>
    <lineage>
        <taxon>Bacteria</taxon>
        <taxon>Pseudomonadati</taxon>
        <taxon>Pseudomonadota</taxon>
        <taxon>Betaproteobacteria</taxon>
        <taxon>Rhodocyclales</taxon>
        <taxon>Azonexaceae</taxon>
        <taxon>Dechloromonas</taxon>
    </lineage>
</organism>
<feature type="domain" description="VOC" evidence="16">
    <location>
        <begin position="151"/>
        <end position="270"/>
    </location>
</feature>
<keyword evidence="11 15" id="KW-0560">Oxidoreductase</keyword>
<keyword evidence="9 15" id="KW-0058">Aromatic hydrocarbons catabolism</keyword>
<evidence type="ECO:0000313" key="17">
    <source>
        <dbReference type="EMBL" id="MCG2576887.1"/>
    </source>
</evidence>
<feature type="domain" description="VOC" evidence="16">
    <location>
        <begin position="8"/>
        <end position="123"/>
    </location>
</feature>
<dbReference type="RefSeq" id="WP_275709279.1">
    <property type="nucleotide sequence ID" value="NZ_JAKLTN010000001.1"/>
</dbReference>
<gene>
    <name evidence="17" type="ORF">LZ012_07755</name>
</gene>
<comment type="cofactor">
    <cofactor evidence="2 15">
        <name>Fe(2+)</name>
        <dbReference type="ChEBI" id="CHEBI:29033"/>
    </cofactor>
</comment>
<name>A0ABS9K142_9RHOO</name>
<dbReference type="InterPro" id="IPR017624">
    <property type="entry name" value="Catechol_2-3_dOase"/>
</dbReference>
<evidence type="ECO:0000256" key="9">
    <source>
        <dbReference type="ARBA" id="ARBA00022797"/>
    </source>
</evidence>
<dbReference type="Proteomes" id="UP001165384">
    <property type="component" value="Unassembled WGS sequence"/>
</dbReference>
<keyword evidence="7" id="KW-0479">Metal-binding</keyword>
<evidence type="ECO:0000256" key="5">
    <source>
        <dbReference type="ARBA" id="ARBA00013117"/>
    </source>
</evidence>
<dbReference type="InterPro" id="IPR054560">
    <property type="entry name" value="XylE-like_N"/>
</dbReference>
<dbReference type="Pfam" id="PF00903">
    <property type="entry name" value="Glyoxalase"/>
    <property type="match status" value="1"/>
</dbReference>
<keyword evidence="18" id="KW-1185">Reference proteome</keyword>
<dbReference type="Gene3D" id="3.10.180.10">
    <property type="entry name" value="2,3-Dihydroxybiphenyl 1,2-Dioxygenase, domain 1"/>
    <property type="match status" value="2"/>
</dbReference>
<evidence type="ECO:0000313" key="18">
    <source>
        <dbReference type="Proteomes" id="UP001165384"/>
    </source>
</evidence>
<evidence type="ECO:0000256" key="6">
    <source>
        <dbReference type="ARBA" id="ARBA00022190"/>
    </source>
</evidence>
<dbReference type="PROSITE" id="PS00082">
    <property type="entry name" value="EXTRADIOL_DIOXYGENAS"/>
    <property type="match status" value="1"/>
</dbReference>
<dbReference type="InterPro" id="IPR050383">
    <property type="entry name" value="GlyoxalaseI/FosfomycinResist"/>
</dbReference>
<dbReference type="EMBL" id="JAKLTN010000001">
    <property type="protein sequence ID" value="MCG2576887.1"/>
    <property type="molecule type" value="Genomic_DNA"/>
</dbReference>
<evidence type="ECO:0000256" key="7">
    <source>
        <dbReference type="ARBA" id="ARBA00022723"/>
    </source>
</evidence>
<dbReference type="NCBIfam" id="TIGR03211">
    <property type="entry name" value="catechol_2_3"/>
    <property type="match status" value="1"/>
</dbReference>
<keyword evidence="10 15" id="KW-0223">Dioxygenase</keyword>
<evidence type="ECO:0000259" key="16">
    <source>
        <dbReference type="PROSITE" id="PS51819"/>
    </source>
</evidence>
<reference evidence="17" key="1">
    <citation type="submission" date="2022-01" db="EMBL/GenBank/DDBJ databases">
        <authorList>
            <person name="Jo J.-H."/>
            <person name="Im W.-T."/>
        </authorList>
    </citation>
    <scope>NUCLEOTIDE SEQUENCE</scope>
    <source>
        <strain evidence="17">XY25</strain>
    </source>
</reference>
<evidence type="ECO:0000256" key="2">
    <source>
        <dbReference type="ARBA" id="ARBA00001954"/>
    </source>
</evidence>
<dbReference type="PANTHER" id="PTHR21366">
    <property type="entry name" value="GLYOXALASE FAMILY PROTEIN"/>
    <property type="match status" value="1"/>
</dbReference>
<proteinExistence type="inferred from homology"/>
<dbReference type="Pfam" id="PF22247">
    <property type="entry name" value="Diox-like_N"/>
    <property type="match status" value="1"/>
</dbReference>
<dbReference type="InterPro" id="IPR004360">
    <property type="entry name" value="Glyas_Fos-R_dOase_dom"/>
</dbReference>
<evidence type="ECO:0000256" key="15">
    <source>
        <dbReference type="RuleBase" id="RU000683"/>
    </source>
</evidence>
<evidence type="ECO:0000256" key="8">
    <source>
        <dbReference type="ARBA" id="ARBA00022737"/>
    </source>
</evidence>
<evidence type="ECO:0000256" key="10">
    <source>
        <dbReference type="ARBA" id="ARBA00022964"/>
    </source>
</evidence>
<evidence type="ECO:0000256" key="11">
    <source>
        <dbReference type="ARBA" id="ARBA00023002"/>
    </source>
</evidence>
<evidence type="ECO:0000256" key="13">
    <source>
        <dbReference type="ARBA" id="ARBA00030369"/>
    </source>
</evidence>
<evidence type="ECO:0000256" key="3">
    <source>
        <dbReference type="ARBA" id="ARBA00008784"/>
    </source>
</evidence>